<dbReference type="InterPro" id="IPR001597">
    <property type="entry name" value="ArAA_b-elim_lyase/Thr_aldolase"/>
</dbReference>
<keyword evidence="6" id="KW-1185">Reference proteome</keyword>
<dbReference type="EMBL" id="NKUJ01000042">
    <property type="protein sequence ID" value="RMJ16789.1"/>
    <property type="molecule type" value="Genomic_DNA"/>
</dbReference>
<dbReference type="InterPro" id="IPR015424">
    <property type="entry name" value="PyrdxlP-dep_Trfase"/>
</dbReference>
<dbReference type="PANTHER" id="PTHR48097:SF5">
    <property type="entry name" value="LOW SPECIFICITY L-THREONINE ALDOLASE"/>
    <property type="match status" value="1"/>
</dbReference>
<dbReference type="Pfam" id="PF01212">
    <property type="entry name" value="Beta_elim_lyase"/>
    <property type="match status" value="1"/>
</dbReference>
<dbReference type="PIRSF" id="PIRSF038940">
    <property type="entry name" value="Low_specificity_LTA"/>
    <property type="match status" value="1"/>
</dbReference>
<comment type="similarity">
    <text evidence="2">Belongs to the threonine aldolase family.</text>
</comment>
<evidence type="ECO:0000313" key="6">
    <source>
        <dbReference type="Proteomes" id="UP000277212"/>
    </source>
</evidence>
<dbReference type="Proteomes" id="UP000277212">
    <property type="component" value="Unassembled WGS sequence"/>
</dbReference>
<sequence>MVSYTPNPSRSFMSDNIAGASPEIVQAIVAAATEHVPPYGNDTITKAARQKLQEIFEREVDVFPVSSGTAANCIGLASLVKPWGSILCHPDSHINNDECGAPEAFTDGAKLVAVSGKDTKLDPDTLRAAVRRKAHDVHSVQPSVVSISQATESGSVYTLDELRELCSIAKDAGLRVHMDGARFANALVHLDASPAEMTWKAGVDVLSFGLTKNGAMTVDIIISFDPNLASEIAFRQKRAGQLASKMRFHTAQIEAYLTDGLWLRNARHANGLAARLAAGIESIPGPEVVKAPEANILFCRLTPHAIKELLSQGYQFYHDRWEPGTVRFVTSFSHVSSSVDELVEAIRSCYVKKS</sequence>
<dbReference type="Gene3D" id="3.90.1150.10">
    <property type="entry name" value="Aspartate Aminotransferase, domain 1"/>
    <property type="match status" value="1"/>
</dbReference>
<reference evidence="5 6" key="1">
    <citation type="submission" date="2017-06" db="EMBL/GenBank/DDBJ databases">
        <title>Comparative genomic analysis of Ambrosia Fusariam Clade fungi.</title>
        <authorList>
            <person name="Stajich J.E."/>
            <person name="Carrillo J."/>
            <person name="Kijimoto T."/>
            <person name="Eskalen A."/>
            <person name="O'Donnell K."/>
            <person name="Kasson M."/>
        </authorList>
    </citation>
    <scope>NUCLEOTIDE SEQUENCE [LARGE SCALE GENOMIC DNA]</scope>
    <source>
        <strain evidence="5">UCR3666</strain>
    </source>
</reference>
<name>A0A3M2SGU7_9HYPO</name>
<accession>A0A3M2SGU7</accession>
<dbReference type="Gene3D" id="3.40.640.10">
    <property type="entry name" value="Type I PLP-dependent aspartate aminotransferase-like (Major domain)"/>
    <property type="match status" value="1"/>
</dbReference>
<dbReference type="GO" id="GO:0006567">
    <property type="term" value="P:L-threonine catabolic process"/>
    <property type="evidence" value="ECO:0007669"/>
    <property type="project" value="InterPro"/>
</dbReference>
<evidence type="ECO:0000256" key="1">
    <source>
        <dbReference type="ARBA" id="ARBA00001933"/>
    </source>
</evidence>
<dbReference type="STRING" id="2010991.A0A3M2SGU7"/>
<dbReference type="AlphaFoldDB" id="A0A3M2SGU7"/>
<comment type="cofactor">
    <cofactor evidence="1">
        <name>pyridoxal 5'-phosphate</name>
        <dbReference type="ChEBI" id="CHEBI:597326"/>
    </cofactor>
</comment>
<organism evidence="5 6">
    <name type="scientific">Fusarium kuroshium</name>
    <dbReference type="NCBI Taxonomy" id="2010991"/>
    <lineage>
        <taxon>Eukaryota</taxon>
        <taxon>Fungi</taxon>
        <taxon>Dikarya</taxon>
        <taxon>Ascomycota</taxon>
        <taxon>Pezizomycotina</taxon>
        <taxon>Sordariomycetes</taxon>
        <taxon>Hypocreomycetidae</taxon>
        <taxon>Hypocreales</taxon>
        <taxon>Nectriaceae</taxon>
        <taxon>Fusarium</taxon>
        <taxon>Fusarium solani species complex</taxon>
    </lineage>
</organism>
<evidence type="ECO:0000256" key="3">
    <source>
        <dbReference type="ARBA" id="ARBA00022898"/>
    </source>
</evidence>
<dbReference type="InterPro" id="IPR026273">
    <property type="entry name" value="Low_specificity_L-TA_bact"/>
</dbReference>
<protein>
    <recommendedName>
        <fullName evidence="4">Aromatic amino acid beta-eliminating lyase/threonine aldolase domain-containing protein</fullName>
    </recommendedName>
</protein>
<proteinExistence type="inferred from homology"/>
<dbReference type="InterPro" id="IPR015422">
    <property type="entry name" value="PyrdxlP-dep_Trfase_small"/>
</dbReference>
<dbReference type="PANTHER" id="PTHR48097">
    <property type="entry name" value="L-THREONINE ALDOLASE-RELATED"/>
    <property type="match status" value="1"/>
</dbReference>
<dbReference type="OrthoDB" id="10261951at2759"/>
<evidence type="ECO:0000256" key="2">
    <source>
        <dbReference type="ARBA" id="ARBA00006966"/>
    </source>
</evidence>
<keyword evidence="3" id="KW-0663">Pyridoxal phosphate</keyword>
<dbReference type="CDD" id="cd06502">
    <property type="entry name" value="TA_like"/>
    <property type="match status" value="1"/>
</dbReference>
<comment type="caution">
    <text evidence="5">The sequence shown here is derived from an EMBL/GenBank/DDBJ whole genome shotgun (WGS) entry which is preliminary data.</text>
</comment>
<dbReference type="GO" id="GO:0004793">
    <property type="term" value="F:threonine aldolase activity"/>
    <property type="evidence" value="ECO:0007669"/>
    <property type="project" value="InterPro"/>
</dbReference>
<dbReference type="InterPro" id="IPR015421">
    <property type="entry name" value="PyrdxlP-dep_Trfase_major"/>
</dbReference>
<feature type="domain" description="Aromatic amino acid beta-eliminating lyase/threonine aldolase" evidence="4">
    <location>
        <begin position="12"/>
        <end position="290"/>
    </location>
</feature>
<dbReference type="SUPFAM" id="SSF53383">
    <property type="entry name" value="PLP-dependent transferases"/>
    <property type="match status" value="1"/>
</dbReference>
<evidence type="ECO:0000259" key="4">
    <source>
        <dbReference type="Pfam" id="PF01212"/>
    </source>
</evidence>
<evidence type="ECO:0000313" key="5">
    <source>
        <dbReference type="EMBL" id="RMJ16789.1"/>
    </source>
</evidence>
<gene>
    <name evidence="5" type="ORF">CDV36_003559</name>
</gene>